<keyword evidence="4" id="KW-0747">Spliceosome</keyword>
<dbReference type="PROSITE" id="PS00678">
    <property type="entry name" value="WD_REPEATS_1"/>
    <property type="match status" value="1"/>
</dbReference>
<feature type="repeat" description="WD" evidence="9">
    <location>
        <begin position="538"/>
        <end position="569"/>
    </location>
</feature>
<dbReference type="SUPFAM" id="SSF50978">
    <property type="entry name" value="WD40 repeat-like"/>
    <property type="match status" value="1"/>
</dbReference>
<dbReference type="Gene3D" id="2.130.10.10">
    <property type="entry name" value="YVTN repeat-like/Quinoprotein amine dehydrogenase"/>
    <property type="match status" value="1"/>
</dbReference>
<evidence type="ECO:0000256" key="9">
    <source>
        <dbReference type="PROSITE-ProRule" id="PRU00221"/>
    </source>
</evidence>
<feature type="repeat" description="WD" evidence="9">
    <location>
        <begin position="351"/>
        <end position="392"/>
    </location>
</feature>
<evidence type="ECO:0000313" key="12">
    <source>
        <dbReference type="Proteomes" id="UP000189580"/>
    </source>
</evidence>
<feature type="repeat" description="WD" evidence="9">
    <location>
        <begin position="438"/>
        <end position="470"/>
    </location>
</feature>
<evidence type="ECO:0000256" key="4">
    <source>
        <dbReference type="ARBA" id="ARBA00022728"/>
    </source>
</evidence>
<evidence type="ECO:0000256" key="2">
    <source>
        <dbReference type="ARBA" id="ARBA00022574"/>
    </source>
</evidence>
<feature type="region of interest" description="Disordered" evidence="10">
    <location>
        <begin position="1"/>
        <end position="50"/>
    </location>
</feature>
<keyword evidence="5" id="KW-0677">Repeat</keyword>
<dbReference type="GO" id="GO:0003729">
    <property type="term" value="F:mRNA binding"/>
    <property type="evidence" value="ECO:0007669"/>
    <property type="project" value="TreeGrafter"/>
</dbReference>
<keyword evidence="6" id="KW-0508">mRNA splicing</keyword>
<keyword evidence="3" id="KW-0507">mRNA processing</keyword>
<evidence type="ECO:0000256" key="7">
    <source>
        <dbReference type="ARBA" id="ARBA00023242"/>
    </source>
</evidence>
<dbReference type="Pfam" id="PF00400">
    <property type="entry name" value="WD40"/>
    <property type="match status" value="4"/>
</dbReference>
<reference evidence="11 12" key="1">
    <citation type="submission" date="2016-02" db="EMBL/GenBank/DDBJ databases">
        <title>Complete genome sequence and transcriptome regulation of the pentose utilising yeast Sugiyamaella lignohabitans.</title>
        <authorList>
            <person name="Bellasio M."/>
            <person name="Peymann A."/>
            <person name="Valli M."/>
            <person name="Sipitzky M."/>
            <person name="Graf A."/>
            <person name="Sauer M."/>
            <person name="Marx H."/>
            <person name="Mattanovich D."/>
        </authorList>
    </citation>
    <scope>NUCLEOTIDE SEQUENCE [LARGE SCALE GENOMIC DNA]</scope>
    <source>
        <strain evidence="11 12">CBS 10342</strain>
    </source>
</reference>
<dbReference type="PRINTS" id="PR00320">
    <property type="entry name" value="GPROTEINBRPT"/>
</dbReference>
<evidence type="ECO:0000256" key="1">
    <source>
        <dbReference type="ARBA" id="ARBA00004123"/>
    </source>
</evidence>
<organism evidence="11 12">
    <name type="scientific">Sugiyamaella lignohabitans</name>
    <dbReference type="NCBI Taxonomy" id="796027"/>
    <lineage>
        <taxon>Eukaryota</taxon>
        <taxon>Fungi</taxon>
        <taxon>Dikarya</taxon>
        <taxon>Ascomycota</taxon>
        <taxon>Saccharomycotina</taxon>
        <taxon>Dipodascomycetes</taxon>
        <taxon>Dipodascales</taxon>
        <taxon>Trichomonascaceae</taxon>
        <taxon>Sugiyamaella</taxon>
    </lineage>
</organism>
<dbReference type="Proteomes" id="UP000189580">
    <property type="component" value="Chromosome a"/>
</dbReference>
<feature type="compositionally biased region" description="Acidic residues" evidence="10">
    <location>
        <begin position="201"/>
        <end position="219"/>
    </location>
</feature>
<dbReference type="InterPro" id="IPR020472">
    <property type="entry name" value="WD40_PAC1"/>
</dbReference>
<sequence length="603" mass="67714">MALVAYGGDSSDDDENAVHNGPNQPSSLVPKSMNAAPAVHKSSTELSSVIKPSVDNTSLTLHTTNHQLEQLRNEKNVLYQPNQRYDVEQSSRPTKKRRNILTGHAEEQAFNEATFKVQHRTFQNLGYAYDPSIDDNGVSGASLIGDLEKARVNLGRDASMFRPDKAQQKQVRSKRSKGDPSVLDGDDSYKGPWAKFKEESTSSDEYEDEVDEEDEEEDAAAATKTNDKAVEDSETAEAKDTVSPSEPTTATSTSTSETGETTQFHGSTERDYLGRTYMFVPQDLDINLRKEPGQEEWFIPKKKIHTWRGHAGGVTGLRFFPQSGHLLLSAGNDSKIRLWDVYHDRELLRSYSGHAKAVKDIDFSPDGTQFLSCSYDRTIKLWDTETGTCISRFGRGNSVANSIRFNPRPEHSHEFVAAMANKKILQFDIRTQEIVQEYDHHLEAVNTITFVDDNHRFMTTSDDKSIRVWDWGVNVPIKFISDPLQHSMPSVKLHPSGKHVAAQSMDNRILVFGATDRFKANRKKEFTGYNNPGFATEVSFSPDGRYLMSGDSEGFAFFWDWKTTAVRRKLKVHNSLVTCISAHPQETSKVATAGLDSPIHYWD</sequence>
<dbReference type="FunFam" id="2.130.10.10:FF:000034">
    <property type="entry name" value="Pre-mRNA-processing factor 17, putative"/>
    <property type="match status" value="1"/>
</dbReference>
<protein>
    <recommendedName>
        <fullName evidence="8">Pre-mRNA-processing factor 17</fullName>
    </recommendedName>
</protein>
<dbReference type="GeneID" id="30037974"/>
<keyword evidence="12" id="KW-1185">Reference proteome</keyword>
<dbReference type="OrthoDB" id="10257301at2759"/>
<dbReference type="PROSITE" id="PS50294">
    <property type="entry name" value="WD_REPEATS_REGION"/>
    <property type="match status" value="4"/>
</dbReference>
<dbReference type="PANTHER" id="PTHR43979:SF1">
    <property type="entry name" value="PRE-MRNA-PROCESSING FACTOR 17"/>
    <property type="match status" value="1"/>
</dbReference>
<keyword evidence="7" id="KW-0539">Nucleus</keyword>
<evidence type="ECO:0000256" key="6">
    <source>
        <dbReference type="ARBA" id="ARBA00023187"/>
    </source>
</evidence>
<dbReference type="PANTHER" id="PTHR43979">
    <property type="entry name" value="PRE-MRNA-PROCESSING FACTOR 17"/>
    <property type="match status" value="1"/>
</dbReference>
<dbReference type="InterPro" id="IPR001680">
    <property type="entry name" value="WD40_rpt"/>
</dbReference>
<dbReference type="AlphaFoldDB" id="A0A167D928"/>
<dbReference type="GO" id="GO:0071014">
    <property type="term" value="C:post-mRNA release spliceosomal complex"/>
    <property type="evidence" value="ECO:0007669"/>
    <property type="project" value="EnsemblFungi"/>
</dbReference>
<name>A0A167D928_9ASCO</name>
<dbReference type="PROSITE" id="PS50082">
    <property type="entry name" value="WD_REPEATS_2"/>
    <property type="match status" value="5"/>
</dbReference>
<dbReference type="GO" id="GO:0071013">
    <property type="term" value="C:catalytic step 2 spliceosome"/>
    <property type="evidence" value="ECO:0007669"/>
    <property type="project" value="InterPro"/>
</dbReference>
<dbReference type="RefSeq" id="XP_018735109.1">
    <property type="nucleotide sequence ID" value="XM_018882862.1"/>
</dbReference>
<dbReference type="GO" id="GO:0000974">
    <property type="term" value="C:Prp19 complex"/>
    <property type="evidence" value="ECO:0007669"/>
    <property type="project" value="EnsemblFungi"/>
</dbReference>
<comment type="subcellular location">
    <subcellularLocation>
        <location evidence="1">Nucleus</location>
    </subcellularLocation>
</comment>
<evidence type="ECO:0000313" key="11">
    <source>
        <dbReference type="EMBL" id="ANB12632.1"/>
    </source>
</evidence>
<dbReference type="SMART" id="SM00320">
    <property type="entry name" value="WD40"/>
    <property type="match status" value="7"/>
</dbReference>
<dbReference type="InterPro" id="IPR015943">
    <property type="entry name" value="WD40/YVTN_repeat-like_dom_sf"/>
</dbReference>
<dbReference type="InterPro" id="IPR036322">
    <property type="entry name" value="WD40_repeat_dom_sf"/>
</dbReference>
<keyword evidence="2 9" id="KW-0853">WD repeat</keyword>
<gene>
    <name evidence="11" type="primary">CDC40</name>
    <name evidence="11" type="ORF">AWJ20_892</name>
</gene>
<dbReference type="GO" id="GO:0045292">
    <property type="term" value="P:mRNA cis splicing, via spliceosome"/>
    <property type="evidence" value="ECO:0007669"/>
    <property type="project" value="EnsemblFungi"/>
</dbReference>
<dbReference type="CDD" id="cd00200">
    <property type="entry name" value="WD40"/>
    <property type="match status" value="1"/>
</dbReference>
<feature type="repeat" description="WD" evidence="9">
    <location>
        <begin position="307"/>
        <end position="349"/>
    </location>
</feature>
<proteinExistence type="predicted"/>
<evidence type="ECO:0000256" key="10">
    <source>
        <dbReference type="SAM" id="MobiDB-lite"/>
    </source>
</evidence>
<evidence type="ECO:0000256" key="3">
    <source>
        <dbReference type="ARBA" id="ARBA00022664"/>
    </source>
</evidence>
<evidence type="ECO:0000256" key="8">
    <source>
        <dbReference type="ARBA" id="ARBA00068146"/>
    </source>
</evidence>
<feature type="repeat" description="WD" evidence="9">
    <location>
        <begin position="570"/>
        <end position="603"/>
    </location>
</feature>
<feature type="region of interest" description="Disordered" evidence="10">
    <location>
        <begin position="155"/>
        <end position="267"/>
    </location>
</feature>
<feature type="compositionally biased region" description="Low complexity" evidence="10">
    <location>
        <begin position="241"/>
        <end position="262"/>
    </location>
</feature>
<evidence type="ECO:0000256" key="5">
    <source>
        <dbReference type="ARBA" id="ARBA00022737"/>
    </source>
</evidence>
<dbReference type="KEGG" id="slb:AWJ20_892"/>
<dbReference type="InterPro" id="IPR019775">
    <property type="entry name" value="WD40_repeat_CS"/>
</dbReference>
<accession>A0A167D928</accession>
<feature type="compositionally biased region" description="Basic and acidic residues" evidence="10">
    <location>
        <begin position="225"/>
        <end position="240"/>
    </location>
</feature>
<dbReference type="EMBL" id="CP014501">
    <property type="protein sequence ID" value="ANB12632.1"/>
    <property type="molecule type" value="Genomic_DNA"/>
</dbReference>
<dbReference type="InterPro" id="IPR032847">
    <property type="entry name" value="PRPF17"/>
</dbReference>